<dbReference type="EMBL" id="FQWF01000013">
    <property type="protein sequence ID" value="SHH03095.1"/>
    <property type="molecule type" value="Genomic_DNA"/>
</dbReference>
<evidence type="ECO:0008006" key="5">
    <source>
        <dbReference type="Google" id="ProtNLM"/>
    </source>
</evidence>
<dbReference type="AlphaFoldDB" id="A0A1M5PMS1"/>
<reference evidence="4" key="1">
    <citation type="submission" date="2016-11" db="EMBL/GenBank/DDBJ databases">
        <authorList>
            <person name="Varghese N."/>
            <person name="Submissions S."/>
        </authorList>
    </citation>
    <scope>NUCLEOTIDE SEQUENCE [LARGE SCALE GENOMIC DNA]</scope>
    <source>
        <strain evidence="4">DSM 17659</strain>
    </source>
</reference>
<evidence type="ECO:0000256" key="2">
    <source>
        <dbReference type="SAM" id="SignalP"/>
    </source>
</evidence>
<evidence type="ECO:0000313" key="3">
    <source>
        <dbReference type="EMBL" id="SHH03095.1"/>
    </source>
</evidence>
<dbReference type="RefSeq" id="WP_073021428.1">
    <property type="nucleotide sequence ID" value="NZ_FQWF01000013.1"/>
</dbReference>
<feature type="compositionally biased region" description="Basic and acidic residues" evidence="1">
    <location>
        <begin position="132"/>
        <end position="141"/>
    </location>
</feature>
<sequence>MNFIKSFLILTVVLLSSNEVSAQFGNGGFGNRGGNNRGMNSGMQEQRTPEKPKEIPVEVTVGKIIEQIKSPLNLDELQVIAISNILSENIRTQGMLIKAEVPQEAKMENLKALADVTDRKIMDLLNADQKEKFKALSEESKKPKKSKKKKSE</sequence>
<keyword evidence="4" id="KW-1185">Reference proteome</keyword>
<organism evidence="3 4">
    <name type="scientific">Flavobacterium micromati</name>
    <dbReference type="NCBI Taxonomy" id="229205"/>
    <lineage>
        <taxon>Bacteria</taxon>
        <taxon>Pseudomonadati</taxon>
        <taxon>Bacteroidota</taxon>
        <taxon>Flavobacteriia</taxon>
        <taxon>Flavobacteriales</taxon>
        <taxon>Flavobacteriaceae</taxon>
        <taxon>Flavobacterium</taxon>
    </lineage>
</organism>
<accession>A0A1M5PMS1</accession>
<feature type="region of interest" description="Disordered" evidence="1">
    <location>
        <begin position="132"/>
        <end position="152"/>
    </location>
</feature>
<keyword evidence="2" id="KW-0732">Signal</keyword>
<name>A0A1M5PMS1_9FLAO</name>
<feature type="compositionally biased region" description="Basic residues" evidence="1">
    <location>
        <begin position="142"/>
        <end position="152"/>
    </location>
</feature>
<feature type="chain" id="PRO_5012274142" description="Protein refolding chaperone Spy/CpxP family" evidence="2">
    <location>
        <begin position="23"/>
        <end position="152"/>
    </location>
</feature>
<protein>
    <recommendedName>
        <fullName evidence="5">Protein refolding chaperone Spy/CpxP family</fullName>
    </recommendedName>
</protein>
<gene>
    <name evidence="3" type="ORF">SAMN05444372_11338</name>
</gene>
<dbReference type="OrthoDB" id="1360972at2"/>
<feature type="region of interest" description="Disordered" evidence="1">
    <location>
        <begin position="29"/>
        <end position="51"/>
    </location>
</feature>
<proteinExistence type="predicted"/>
<dbReference type="Proteomes" id="UP000184020">
    <property type="component" value="Unassembled WGS sequence"/>
</dbReference>
<evidence type="ECO:0000256" key="1">
    <source>
        <dbReference type="SAM" id="MobiDB-lite"/>
    </source>
</evidence>
<feature type="signal peptide" evidence="2">
    <location>
        <begin position="1"/>
        <end position="22"/>
    </location>
</feature>
<dbReference type="STRING" id="229205.SAMN05444372_11338"/>
<evidence type="ECO:0000313" key="4">
    <source>
        <dbReference type="Proteomes" id="UP000184020"/>
    </source>
</evidence>